<dbReference type="eggNOG" id="ENOG502SA66">
    <property type="taxonomic scope" value="Eukaryota"/>
</dbReference>
<dbReference type="EMBL" id="CP009374">
    <property type="protein sequence ID" value="AIN95452.1"/>
    <property type="molecule type" value="Genomic_DNA"/>
</dbReference>
<gene>
    <name evidence="1" type="ORF">LPMP_050110</name>
</gene>
<protein>
    <submittedName>
        <fullName evidence="1">Uncharacterized protein</fullName>
    </submittedName>
</protein>
<evidence type="ECO:0000313" key="1">
    <source>
        <dbReference type="EMBL" id="AIN95452.1"/>
    </source>
</evidence>
<name>A0A088RHJ7_LEIPA</name>
<organism evidence="1 2">
    <name type="scientific">Leishmania panamensis</name>
    <dbReference type="NCBI Taxonomy" id="5679"/>
    <lineage>
        <taxon>Eukaryota</taxon>
        <taxon>Discoba</taxon>
        <taxon>Euglenozoa</taxon>
        <taxon>Kinetoplastea</taxon>
        <taxon>Metakinetoplastina</taxon>
        <taxon>Trypanosomatida</taxon>
        <taxon>Trypanosomatidae</taxon>
        <taxon>Leishmaniinae</taxon>
        <taxon>Leishmania</taxon>
        <taxon>Leishmania guyanensis species complex</taxon>
    </lineage>
</organism>
<accession>A0A088RHJ7</accession>
<dbReference type="VEuPathDB" id="TriTrypDB:LPAL13_050006100"/>
<sequence length="123" mass="13891">MQTCRLLCLQFLLNTPFDHQPITVPAVPTARFIIEGITPPKSELSRVDEVGLLLKHLPTACDEAKQLQHDAQYASRYYRARFNRGSQLQLKHATHVAAASSAAEVQQWARSRLHPISDPFQCQ</sequence>
<dbReference type="RefSeq" id="XP_010703774.1">
    <property type="nucleotide sequence ID" value="XM_010705472.1"/>
</dbReference>
<dbReference type="GeneID" id="22572089"/>
<keyword evidence="2" id="KW-1185">Reference proteome</keyword>
<dbReference type="Proteomes" id="UP000063063">
    <property type="component" value="Chromosome 5"/>
</dbReference>
<dbReference type="VEuPathDB" id="TriTrypDB:LPMP_050110"/>
<reference evidence="1 2" key="1">
    <citation type="journal article" date="2015" name="Sci. Rep.">
        <title>The genome of Leishmania panamensis: insights into genomics of the L. (Viannia) subgenus.</title>
        <authorList>
            <person name="Llanes A."/>
            <person name="Restrepo C.M."/>
            <person name="Vecchio G.D."/>
            <person name="Anguizola F.J."/>
            <person name="Lleonart R."/>
        </authorList>
    </citation>
    <scope>NUCLEOTIDE SEQUENCE [LARGE SCALE GENOMIC DNA]</scope>
    <source>
        <strain evidence="1 2">MHOM/PA/94/PSC-1</strain>
    </source>
</reference>
<dbReference type="AlphaFoldDB" id="A0A088RHJ7"/>
<dbReference type="KEGG" id="lpan:LPMP_050110"/>
<evidence type="ECO:0000313" key="2">
    <source>
        <dbReference type="Proteomes" id="UP000063063"/>
    </source>
</evidence>
<dbReference type="OrthoDB" id="270962at2759"/>
<proteinExistence type="predicted"/>